<organism evidence="2 3">
    <name type="scientific">Wuchereria bancrofti</name>
    <dbReference type="NCBI Taxonomy" id="6293"/>
    <lineage>
        <taxon>Eukaryota</taxon>
        <taxon>Metazoa</taxon>
        <taxon>Ecdysozoa</taxon>
        <taxon>Nematoda</taxon>
        <taxon>Chromadorea</taxon>
        <taxon>Rhabditida</taxon>
        <taxon>Spirurina</taxon>
        <taxon>Spiruromorpha</taxon>
        <taxon>Filarioidea</taxon>
        <taxon>Onchocercidae</taxon>
        <taxon>Wuchereria</taxon>
    </lineage>
</organism>
<evidence type="ECO:0000256" key="1">
    <source>
        <dbReference type="SAM" id="Phobius"/>
    </source>
</evidence>
<sequence length="135" mass="14305">MARENTMIHMLGTVSGTAATIDVPDDGLLLSSTIGLTIGAGADGDGHSASLEFGSTSAVATNDARTIIARVRIRHELTTSGSIAAHISNHFDYGEGIRVFGGERIFLHNVALAGTFVDCWALLLFNFATFVARRR</sequence>
<dbReference type="Proteomes" id="UP000004810">
    <property type="component" value="Unassembled WGS sequence"/>
</dbReference>
<dbReference type="EMBL" id="ADBV01023145">
    <property type="protein sequence ID" value="EJW70189.1"/>
    <property type="molecule type" value="Genomic_DNA"/>
</dbReference>
<keyword evidence="1" id="KW-1133">Transmembrane helix</keyword>
<evidence type="ECO:0000313" key="2">
    <source>
        <dbReference type="EMBL" id="EJW70189.1"/>
    </source>
</evidence>
<keyword evidence="1" id="KW-0472">Membrane</keyword>
<gene>
    <name evidence="2" type="ORF">WUBG_18903</name>
</gene>
<name>J9E491_WUCBA</name>
<proteinExistence type="predicted"/>
<evidence type="ECO:0000313" key="3">
    <source>
        <dbReference type="Proteomes" id="UP000004810"/>
    </source>
</evidence>
<accession>J9E491</accession>
<keyword evidence="1" id="KW-0812">Transmembrane</keyword>
<feature type="transmembrane region" description="Helical" evidence="1">
    <location>
        <begin position="110"/>
        <end position="132"/>
    </location>
</feature>
<dbReference type="AlphaFoldDB" id="J9E491"/>
<comment type="caution">
    <text evidence="2">The sequence shown here is derived from an EMBL/GenBank/DDBJ whole genome shotgun (WGS) entry which is preliminary data.</text>
</comment>
<protein>
    <submittedName>
        <fullName evidence="2">Uncharacterized protein</fullName>
    </submittedName>
</protein>
<reference evidence="3" key="1">
    <citation type="submission" date="2012-08" db="EMBL/GenBank/DDBJ databases">
        <title>The Genome Sequence of Wuchereria bancrofti.</title>
        <authorList>
            <person name="Nutman T.B."/>
            <person name="Fink D.L."/>
            <person name="Russ C."/>
            <person name="Young S."/>
            <person name="Zeng Q."/>
            <person name="Koehrsen M."/>
            <person name="Alvarado L."/>
            <person name="Berlin A."/>
            <person name="Chapman S.B."/>
            <person name="Chen Z."/>
            <person name="Freedman E."/>
            <person name="Gellesch M."/>
            <person name="Goldberg J."/>
            <person name="Griggs A."/>
            <person name="Gujja S."/>
            <person name="Heilman E.R."/>
            <person name="Heiman D."/>
            <person name="Hepburn T."/>
            <person name="Howarth C."/>
            <person name="Jen D."/>
            <person name="Larson L."/>
            <person name="Lewis B."/>
            <person name="Mehta T."/>
            <person name="Park D."/>
            <person name="Pearson M."/>
            <person name="Roberts A."/>
            <person name="Saif S."/>
            <person name="Shea T."/>
            <person name="Shenoy N."/>
            <person name="Sisk P."/>
            <person name="Stolte C."/>
            <person name="Sykes S."/>
            <person name="Walk T."/>
            <person name="White J."/>
            <person name="Yandava C."/>
            <person name="Haas B."/>
            <person name="Henn M.R."/>
            <person name="Nusbaum C."/>
            <person name="Birren B."/>
        </authorList>
    </citation>
    <scope>NUCLEOTIDE SEQUENCE [LARGE SCALE GENOMIC DNA]</scope>
    <source>
        <strain evidence="3">NA</strain>
    </source>
</reference>